<protein>
    <submittedName>
        <fullName evidence="2">Transposase</fullName>
    </submittedName>
</protein>
<gene>
    <name evidence="2" type="ORF">HC175_22255</name>
</gene>
<dbReference type="SUPFAM" id="SSF143422">
    <property type="entry name" value="Transposase IS200-like"/>
    <property type="match status" value="1"/>
</dbReference>
<dbReference type="PANTHER" id="PTHR34322">
    <property type="entry name" value="TRANSPOSASE, Y1_TNP DOMAIN-CONTAINING"/>
    <property type="match status" value="1"/>
</dbReference>
<name>A0ABX1D5D7_9FLAO</name>
<evidence type="ECO:0000259" key="1">
    <source>
        <dbReference type="SMART" id="SM01321"/>
    </source>
</evidence>
<keyword evidence="3" id="KW-1185">Reference proteome</keyword>
<feature type="domain" description="Transposase IS200-like" evidence="1">
    <location>
        <begin position="2"/>
        <end position="89"/>
    </location>
</feature>
<dbReference type="InterPro" id="IPR002686">
    <property type="entry name" value="Transposase_17"/>
</dbReference>
<evidence type="ECO:0000313" key="2">
    <source>
        <dbReference type="EMBL" id="NJW55641.1"/>
    </source>
</evidence>
<evidence type="ECO:0000313" key="3">
    <source>
        <dbReference type="Proteomes" id="UP000703674"/>
    </source>
</evidence>
<organism evidence="2 3">
    <name type="scientific">Salinimicrobium oceani</name>
    <dbReference type="NCBI Taxonomy" id="2722702"/>
    <lineage>
        <taxon>Bacteria</taxon>
        <taxon>Pseudomonadati</taxon>
        <taxon>Bacteroidota</taxon>
        <taxon>Flavobacteriia</taxon>
        <taxon>Flavobacteriales</taxon>
        <taxon>Flavobacteriaceae</taxon>
        <taxon>Salinimicrobium</taxon>
    </lineage>
</organism>
<dbReference type="EMBL" id="JAAVJR010001374">
    <property type="protein sequence ID" value="NJW55641.1"/>
    <property type="molecule type" value="Genomic_DNA"/>
</dbReference>
<dbReference type="InterPro" id="IPR036515">
    <property type="entry name" value="Transposase_17_sf"/>
</dbReference>
<feature type="non-terminal residue" evidence="2">
    <location>
        <position position="1"/>
    </location>
</feature>
<dbReference type="PANTHER" id="PTHR34322:SF2">
    <property type="entry name" value="TRANSPOSASE IS200-LIKE DOMAIN-CONTAINING PROTEIN"/>
    <property type="match status" value="1"/>
</dbReference>
<accession>A0ABX1D5D7</accession>
<dbReference type="Proteomes" id="UP000703674">
    <property type="component" value="Unassembled WGS sequence"/>
</dbReference>
<dbReference type="Gene3D" id="3.30.70.1290">
    <property type="entry name" value="Transposase IS200-like"/>
    <property type="match status" value="1"/>
</dbReference>
<dbReference type="SMART" id="SM01321">
    <property type="entry name" value="Y1_Tnp"/>
    <property type="match status" value="1"/>
</dbReference>
<reference evidence="2 3" key="1">
    <citation type="submission" date="2020-03" db="EMBL/GenBank/DDBJ databases">
        <title>Salinimicrobium sp. nov, isolated from SCS.</title>
        <authorList>
            <person name="Cao W.R."/>
        </authorList>
    </citation>
    <scope>NUCLEOTIDE SEQUENCE [LARGE SCALE GENOMIC DNA]</scope>
    <source>
        <strain evidence="3">J15B91</strain>
    </source>
</reference>
<feature type="non-terminal residue" evidence="2">
    <location>
        <position position="106"/>
    </location>
</feature>
<proteinExistence type="predicted"/>
<comment type="caution">
    <text evidence="2">The sequence shown here is derived from an EMBL/GenBank/DDBJ whole genome shotgun (WGS) entry which is preliminary data.</text>
</comment>
<sequence>NLIERHLIFTCDIIAYCMLKNHFHLVIRTKENQEEKRISKAFSNFFNAYSKAINKAYTRTGSLFQECFKRILISDESYLINLILYVHLNPEHHSMVGDFRDYEYSS</sequence>